<dbReference type="InterPro" id="IPR014544">
    <property type="entry name" value="UCP028408"/>
</dbReference>
<evidence type="ECO:0000313" key="3">
    <source>
        <dbReference type="EMBL" id="MDT0619916.1"/>
    </source>
</evidence>
<name>A0ABU3BBQ8_9GAMM</name>
<evidence type="ECO:0000259" key="1">
    <source>
        <dbReference type="Pfam" id="PF09983"/>
    </source>
</evidence>
<dbReference type="Pfam" id="PF11795">
    <property type="entry name" value="DUF3322"/>
    <property type="match status" value="1"/>
</dbReference>
<comment type="caution">
    <text evidence="3">The sequence shown here is derived from an EMBL/GenBank/DDBJ whole genome shotgun (WGS) entry which is preliminary data.</text>
</comment>
<gene>
    <name evidence="3" type="ORF">RM531_15720</name>
</gene>
<sequence length="404" mass="46787">MSRERQWATPADLRAQVEKYWRCGAILAGQITGEAQFPLSLRLRGPTGGEVAQRFDAVRDWIRELREGSREGRGFGYELQWREVRNRVHGGNRLPVGAFVPTAADALRLIGRQRDAERFAALVDLARRKQPGLLEWLARKPLTALRHAEDWPALLAVVGWFRENPRPDVYMRQLDIPGVHTKLIENRRRLLGELLDEVLPEHAIDRHHAGARGFEARYGLRQRPVRLRFRFLDTGLHLHGLSDLTVSVDEFARLPVDLWATPVERVFITENEINGLAFPRHPRSLVIFGLGYALDHLGAIPWLHRTDVHYWGDIDTHGFAILDRLRHHLLHAQSLLMDREVLDAHRDLWGCEPRDRRFTGEPSRLASDEATLFRAIRDNELGTNLRLEQERIGYGWLRRRLDYL</sequence>
<accession>A0ABU3BBQ8</accession>
<evidence type="ECO:0000259" key="2">
    <source>
        <dbReference type="Pfam" id="PF11795"/>
    </source>
</evidence>
<reference evidence="3 4" key="1">
    <citation type="submission" date="2023-09" db="EMBL/GenBank/DDBJ databases">
        <authorList>
            <person name="Rey-Velasco X."/>
        </authorList>
    </citation>
    <scope>NUCLEOTIDE SEQUENCE [LARGE SCALE GENOMIC DNA]</scope>
    <source>
        <strain evidence="3 4">P385</strain>
    </source>
</reference>
<feature type="domain" description="DUF3322" evidence="2">
    <location>
        <begin position="10"/>
        <end position="196"/>
    </location>
</feature>
<feature type="domain" description="Wadjet protein JetD C-terminal" evidence="1">
    <location>
        <begin position="219"/>
        <end position="401"/>
    </location>
</feature>
<evidence type="ECO:0000313" key="4">
    <source>
        <dbReference type="Proteomes" id="UP001259982"/>
    </source>
</evidence>
<keyword evidence="4" id="KW-1185">Reference proteome</keyword>
<dbReference type="InterPro" id="IPR024534">
    <property type="entry name" value="JetD_C"/>
</dbReference>
<dbReference type="EMBL" id="JAVRHY010000025">
    <property type="protein sequence ID" value="MDT0619916.1"/>
    <property type="molecule type" value="Genomic_DNA"/>
</dbReference>
<dbReference type="PIRSF" id="PIRSF028408">
    <property type="entry name" value="UCP028408"/>
    <property type="match status" value="1"/>
</dbReference>
<protein>
    <submittedName>
        <fullName evidence="3">DUF3322 domain-containing protein</fullName>
    </submittedName>
</protein>
<dbReference type="Pfam" id="PF09983">
    <property type="entry name" value="JetD_C"/>
    <property type="match status" value="1"/>
</dbReference>
<proteinExistence type="predicted"/>
<dbReference type="Proteomes" id="UP001259982">
    <property type="component" value="Unassembled WGS sequence"/>
</dbReference>
<dbReference type="InterPro" id="IPR024537">
    <property type="entry name" value="DUF3322"/>
</dbReference>
<dbReference type="RefSeq" id="WP_311660646.1">
    <property type="nucleotide sequence ID" value="NZ_JAVRHY010000025.1"/>
</dbReference>
<organism evidence="3 4">
    <name type="scientific">Spectribacter acetivorans</name>
    <dbReference type="NCBI Taxonomy" id="3075603"/>
    <lineage>
        <taxon>Bacteria</taxon>
        <taxon>Pseudomonadati</taxon>
        <taxon>Pseudomonadota</taxon>
        <taxon>Gammaproteobacteria</taxon>
        <taxon>Salinisphaerales</taxon>
        <taxon>Salinisphaeraceae</taxon>
        <taxon>Spectribacter</taxon>
    </lineage>
</organism>